<feature type="region of interest" description="Disordered" evidence="1">
    <location>
        <begin position="307"/>
        <end position="424"/>
    </location>
</feature>
<evidence type="ECO:0000313" key="4">
    <source>
        <dbReference type="Proteomes" id="UP000028870"/>
    </source>
</evidence>
<proteinExistence type="predicted"/>
<reference evidence="3" key="1">
    <citation type="submission" date="2014-03" db="EMBL/GenBank/DDBJ databases">
        <title>Draft Genome Sequence of Mycobacterium cosmeticum DSM 44829.</title>
        <authorList>
            <person name="Croce O."/>
            <person name="Robert C."/>
            <person name="Raoult D."/>
            <person name="Drancourt M."/>
        </authorList>
    </citation>
    <scope>NUCLEOTIDE SEQUENCE [LARGE SCALE GENOMIC DNA]</scope>
    <source>
        <strain evidence="3">DSM 44829</strain>
    </source>
</reference>
<accession>W9B0I6</accession>
<comment type="caution">
    <text evidence="3">The sequence shown here is derived from an EMBL/GenBank/DDBJ whole genome shotgun (WGS) entry which is preliminary data.</text>
</comment>
<dbReference type="Gene3D" id="3.40.50.1820">
    <property type="entry name" value="alpha/beta hydrolase"/>
    <property type="match status" value="1"/>
</dbReference>
<feature type="compositionally biased region" description="Low complexity" evidence="1">
    <location>
        <begin position="307"/>
        <end position="337"/>
    </location>
</feature>
<dbReference type="EMBL" id="CCBB010000002">
    <property type="protein sequence ID" value="CDO08371.1"/>
    <property type="molecule type" value="Genomic_DNA"/>
</dbReference>
<dbReference type="InterPro" id="IPR013228">
    <property type="entry name" value="PE-PPE_C"/>
</dbReference>
<evidence type="ECO:0000256" key="1">
    <source>
        <dbReference type="SAM" id="MobiDB-lite"/>
    </source>
</evidence>
<sequence>MVGTTGIALATVGLMGATPVTTTGVTLLANSAVYYLQGTKIGDTTSHPAPFAFTTAMMTGAGRPAPEADDFTFVDYPATIGPFSNGGFGDPSWGASVARGIAALGEQPQPGDTVFGFSQGAVVATAYKRDHPGNGVNYVLVENPGRPNGGVFERFRGLYIPLLNVKFDGATPVVRDPQAGGGSTVDIARQYDGWADFPKYPLNLLATANAVLGIVYLHGDTQDLDENALADIDKTDPRYYQQHGDTTYYLIPTTRLPLLMPLGGLVPKTVLDKLDAPLRALIETGYDRSDYSKNTPAQLVPPIGAPAAAAAPAENPDSPAMPTAAPAVTAKTAPADTLAAKDSGTTQPGAAATAKAPKPARTSLTSQLRRSAAAISSALRTPATDKTASTAPDSEPTPSRPKTPDVGKSAASAADAGAHEADAA</sequence>
<organism evidence="3 4">
    <name type="scientific">Mycolicibacterium cosmeticum</name>
    <dbReference type="NCBI Taxonomy" id="258533"/>
    <lineage>
        <taxon>Bacteria</taxon>
        <taxon>Bacillati</taxon>
        <taxon>Actinomycetota</taxon>
        <taxon>Actinomycetes</taxon>
        <taxon>Mycobacteriales</taxon>
        <taxon>Mycobacteriaceae</taxon>
        <taxon>Mycolicibacterium</taxon>
    </lineage>
</organism>
<reference evidence="3" key="2">
    <citation type="submission" date="2014-03" db="EMBL/GenBank/DDBJ databases">
        <authorList>
            <person name="Urmite Genomes"/>
        </authorList>
    </citation>
    <scope>NUCLEOTIDE SEQUENCE</scope>
    <source>
        <strain evidence="3">DSM 44829</strain>
    </source>
</reference>
<name>W9B0I6_MYCCO</name>
<feature type="domain" description="PE-PPE" evidence="2">
    <location>
        <begin position="71"/>
        <end position="287"/>
    </location>
</feature>
<protein>
    <submittedName>
        <fullName evidence="3">PE-PPE domain-containing protein</fullName>
    </submittedName>
</protein>
<dbReference type="OrthoDB" id="4568361at2"/>
<dbReference type="InterPro" id="IPR029058">
    <property type="entry name" value="AB_hydrolase_fold"/>
</dbReference>
<keyword evidence="4" id="KW-1185">Reference proteome</keyword>
<dbReference type="AlphaFoldDB" id="W9B0I6"/>
<dbReference type="eggNOG" id="COG5651">
    <property type="taxonomic scope" value="Bacteria"/>
</dbReference>
<evidence type="ECO:0000313" key="3">
    <source>
        <dbReference type="EMBL" id="CDO08371.1"/>
    </source>
</evidence>
<dbReference type="Proteomes" id="UP000028870">
    <property type="component" value="Unassembled WGS sequence"/>
</dbReference>
<feature type="compositionally biased region" description="Low complexity" evidence="1">
    <location>
        <begin position="344"/>
        <end position="380"/>
    </location>
</feature>
<dbReference type="SUPFAM" id="SSF53474">
    <property type="entry name" value="alpha/beta-Hydrolases"/>
    <property type="match status" value="1"/>
</dbReference>
<dbReference type="Pfam" id="PF08237">
    <property type="entry name" value="PE-PPE"/>
    <property type="match status" value="1"/>
</dbReference>
<dbReference type="STRING" id="258533.BN977_03190"/>
<dbReference type="RefSeq" id="WP_051561579.1">
    <property type="nucleotide sequence ID" value="NZ_CCBB010000002.1"/>
</dbReference>
<gene>
    <name evidence="3" type="ORF">BN977_03190</name>
</gene>
<evidence type="ECO:0000259" key="2">
    <source>
        <dbReference type="Pfam" id="PF08237"/>
    </source>
</evidence>